<sequence length="821" mass="87959">MSLKKIITILALTALFFGLGVVADVNADGATLAANEAVVTTFDELKKAITEDNGIDTVYLGADIPLSSGIKIPDVKKTFTLSGKDPVTNEIHTLTETMASSGAQSTVITVDTNNGAKETTLKDINVIGKNYYGTISVLGAAKNVVQNYENINYQGPQLIYNLNGTAVFSGDNNIRIASVVSGSATPNEVGEVKGVNVSGKLKIDQPSTNAYSVFWFGSGTSEVNTFTVEENADVTVISNGTGMFYRTGSKPIDINVKKNAKVDITSIDNIFRDTAGGAVNVAEGADVTITKTAGANPLLWVAGDITVSPDARFILKKTGGTGNIIYFTNATAKLDVRNPRSFLIATTPNSAMFYWPYTNTFNFEAQMVNYWNTTGTVDRTDAPAQSFSLPDGDNVIGSLTYGGTTTKIVSTNANMTAANFNQNTARMIVMGRLEGTINPVNDSDDTISGTATANAFITVSYKENGIDKQLNGQADETGNYQLTIPAGFIKPYTDLTTTVSQDQKTITLEQITVTDVTPPSGNPVPQILNIGDPFPNVADLVTDVYDHSDNTSGAGITKTLQTTPDTNVFGPQQAIVRLEDKAGNYVDIVVPVFIKDDDTLMQDEKALRATDFSINLSEISSLNETELNEMIIKESAAKAFNVLTGADLSDEIGVANTNIEKTSGTYKATLQLDDLTKEITIQVTGELRFNQVPETISFEATELANQKNIAKRNADFDMSVLDSRGEGNSFRITAAIQAPLTSTTNSAHTLPEGLIFIDDAGEKAILTDEPINVFESETTDEMNVPVAWSEDKGILVEADAAETYTGENYETTIEWTLTDAP</sequence>
<feature type="signal peptide" evidence="1">
    <location>
        <begin position="1"/>
        <end position="23"/>
    </location>
</feature>
<dbReference type="EMBL" id="JAARRG010000004">
    <property type="protein sequence ID" value="MBC1486196.1"/>
    <property type="molecule type" value="Genomic_DNA"/>
</dbReference>
<comment type="caution">
    <text evidence="2">The sequence shown here is derived from an EMBL/GenBank/DDBJ whole genome shotgun (WGS) entry which is preliminary data.</text>
</comment>
<gene>
    <name evidence="2" type="ORF">HB897_08165</name>
</gene>
<organism evidence="2 3">
    <name type="scientific">Listeria seeligeri</name>
    <dbReference type="NCBI Taxonomy" id="1640"/>
    <lineage>
        <taxon>Bacteria</taxon>
        <taxon>Bacillati</taxon>
        <taxon>Bacillota</taxon>
        <taxon>Bacilli</taxon>
        <taxon>Bacillales</taxon>
        <taxon>Listeriaceae</taxon>
        <taxon>Listeria</taxon>
    </lineage>
</organism>
<proteinExistence type="predicted"/>
<dbReference type="RefSeq" id="WP_185383701.1">
    <property type="nucleotide sequence ID" value="NZ_JAARRG010000004.1"/>
</dbReference>
<evidence type="ECO:0000256" key="1">
    <source>
        <dbReference type="SAM" id="SignalP"/>
    </source>
</evidence>
<dbReference type="AlphaFoldDB" id="A0A7X1C6G7"/>
<reference evidence="2 3" key="1">
    <citation type="submission" date="2020-03" db="EMBL/GenBank/DDBJ databases">
        <title>Soil Listeria distribution.</title>
        <authorList>
            <person name="Liao J."/>
            <person name="Wiedmann M."/>
        </authorList>
    </citation>
    <scope>NUCLEOTIDE SEQUENCE [LARGE SCALE GENOMIC DNA]</scope>
    <source>
        <strain evidence="2 3">FSL L7-1560</strain>
    </source>
</reference>
<accession>A0A7X1C6G7</accession>
<keyword evidence="1" id="KW-0732">Signal</keyword>
<dbReference type="Proteomes" id="UP000523362">
    <property type="component" value="Unassembled WGS sequence"/>
</dbReference>
<name>A0A7X1C6G7_LISSE</name>
<feature type="chain" id="PRO_5039555533" evidence="1">
    <location>
        <begin position="24"/>
        <end position="821"/>
    </location>
</feature>
<protein>
    <submittedName>
        <fullName evidence="2">SufD family Fe-S cluster assembly protein</fullName>
    </submittedName>
</protein>
<evidence type="ECO:0000313" key="2">
    <source>
        <dbReference type="EMBL" id="MBC1486196.1"/>
    </source>
</evidence>
<evidence type="ECO:0000313" key="3">
    <source>
        <dbReference type="Proteomes" id="UP000523362"/>
    </source>
</evidence>